<dbReference type="Pfam" id="PF16025">
    <property type="entry name" value="CaM_bind"/>
    <property type="match status" value="1"/>
</dbReference>
<dbReference type="Bgee" id="ENSACLG00000020013">
    <property type="expression patterns" value="Expressed in testis and 7 other cell types or tissues"/>
</dbReference>
<feature type="region of interest" description="Disordered" evidence="2">
    <location>
        <begin position="663"/>
        <end position="683"/>
    </location>
</feature>
<accession>A0A3P8QKG3</accession>
<evidence type="ECO:0000256" key="1">
    <source>
        <dbReference type="SAM" id="Coils"/>
    </source>
</evidence>
<feature type="compositionally biased region" description="Polar residues" evidence="2">
    <location>
        <begin position="916"/>
        <end position="934"/>
    </location>
</feature>
<evidence type="ECO:0000313" key="4">
    <source>
        <dbReference type="Proteomes" id="UP000265100"/>
    </source>
</evidence>
<dbReference type="GO" id="GO:1903723">
    <property type="term" value="P:negative regulation of centriole elongation"/>
    <property type="evidence" value="ECO:0007669"/>
    <property type="project" value="TreeGrafter"/>
</dbReference>
<dbReference type="PANTHER" id="PTHR13594">
    <property type="entry name" value="CENTRIOLAR COILED-COIL PROTEIN OF 110 KDA"/>
    <property type="match status" value="1"/>
</dbReference>
<dbReference type="GO" id="GO:0007099">
    <property type="term" value="P:centriole replication"/>
    <property type="evidence" value="ECO:0007669"/>
    <property type="project" value="InterPro"/>
</dbReference>
<feature type="compositionally biased region" description="Basic and acidic residues" evidence="2">
    <location>
        <begin position="592"/>
        <end position="603"/>
    </location>
</feature>
<dbReference type="GeneID" id="113023787"/>
<keyword evidence="1" id="KW-0175">Coiled coil</keyword>
<feature type="compositionally biased region" description="Polar residues" evidence="2">
    <location>
        <begin position="848"/>
        <end position="861"/>
    </location>
</feature>
<dbReference type="GO" id="GO:0032465">
    <property type="term" value="P:regulation of cytokinesis"/>
    <property type="evidence" value="ECO:0007669"/>
    <property type="project" value="InterPro"/>
</dbReference>
<feature type="region of interest" description="Disordered" evidence="2">
    <location>
        <begin position="592"/>
        <end position="617"/>
    </location>
</feature>
<feature type="coiled-coil region" evidence="1">
    <location>
        <begin position="955"/>
        <end position="982"/>
    </location>
</feature>
<dbReference type="GeneTree" id="ENSGT00390000004090"/>
<feature type="region of interest" description="Disordered" evidence="2">
    <location>
        <begin position="846"/>
        <end position="899"/>
    </location>
</feature>
<dbReference type="Ensembl" id="ENSACLT00000030242.2">
    <property type="protein sequence ID" value="ENSACLP00000029547.2"/>
    <property type="gene ID" value="ENSACLG00000020013.2"/>
</dbReference>
<feature type="compositionally biased region" description="Low complexity" evidence="2">
    <location>
        <begin position="671"/>
        <end position="681"/>
    </location>
</feature>
<dbReference type="PANTHER" id="PTHR13594:SF2">
    <property type="entry name" value="SI:CH73-100L22.3"/>
    <property type="match status" value="1"/>
</dbReference>
<dbReference type="CTD" id="100329274"/>
<feature type="compositionally biased region" description="Basic and acidic residues" evidence="2">
    <location>
        <begin position="453"/>
        <end position="462"/>
    </location>
</feature>
<feature type="region of interest" description="Disordered" evidence="2">
    <location>
        <begin position="915"/>
        <end position="940"/>
    </location>
</feature>
<evidence type="ECO:0008006" key="5">
    <source>
        <dbReference type="Google" id="ProtNLM"/>
    </source>
</evidence>
<feature type="compositionally biased region" description="Polar residues" evidence="2">
    <location>
        <begin position="341"/>
        <end position="351"/>
    </location>
</feature>
<feature type="region of interest" description="Disordered" evidence="2">
    <location>
        <begin position="409"/>
        <end position="463"/>
    </location>
</feature>
<dbReference type="AlphaFoldDB" id="A0A3P8QKG3"/>
<dbReference type="RefSeq" id="XP_026025937.1">
    <property type="nucleotide sequence ID" value="XM_026170152.1"/>
</dbReference>
<reference evidence="3" key="3">
    <citation type="submission" date="2025-09" db="UniProtKB">
        <authorList>
            <consortium name="Ensembl"/>
        </authorList>
    </citation>
    <scope>IDENTIFICATION</scope>
</reference>
<proteinExistence type="predicted"/>
<reference evidence="3" key="1">
    <citation type="submission" date="2018-05" db="EMBL/GenBank/DDBJ databases">
        <authorList>
            <person name="Datahose"/>
        </authorList>
    </citation>
    <scope>NUCLEOTIDE SEQUENCE</scope>
</reference>
<feature type="compositionally biased region" description="Basic and acidic residues" evidence="2">
    <location>
        <begin position="320"/>
        <end position="333"/>
    </location>
</feature>
<feature type="region of interest" description="Disordered" evidence="2">
    <location>
        <begin position="1116"/>
        <end position="1199"/>
    </location>
</feature>
<feature type="compositionally biased region" description="Basic and acidic residues" evidence="2">
    <location>
        <begin position="418"/>
        <end position="446"/>
    </location>
</feature>
<dbReference type="Proteomes" id="UP000265100">
    <property type="component" value="Chromosome 6"/>
</dbReference>
<feature type="region of interest" description="Disordered" evidence="2">
    <location>
        <begin position="293"/>
        <end position="385"/>
    </location>
</feature>
<organism evidence="3 4">
    <name type="scientific">Astatotilapia calliptera</name>
    <name type="common">Eastern happy</name>
    <name type="synonym">Chromis callipterus</name>
    <dbReference type="NCBI Taxonomy" id="8154"/>
    <lineage>
        <taxon>Eukaryota</taxon>
        <taxon>Metazoa</taxon>
        <taxon>Chordata</taxon>
        <taxon>Craniata</taxon>
        <taxon>Vertebrata</taxon>
        <taxon>Euteleostomi</taxon>
        <taxon>Actinopterygii</taxon>
        <taxon>Neopterygii</taxon>
        <taxon>Teleostei</taxon>
        <taxon>Neoteleostei</taxon>
        <taxon>Acanthomorphata</taxon>
        <taxon>Ovalentaria</taxon>
        <taxon>Cichlomorphae</taxon>
        <taxon>Cichliformes</taxon>
        <taxon>Cichlidae</taxon>
        <taxon>African cichlids</taxon>
        <taxon>Pseudocrenilabrinae</taxon>
        <taxon>Haplochromini</taxon>
        <taxon>Astatotilapia</taxon>
    </lineage>
</organism>
<evidence type="ECO:0000256" key="2">
    <source>
        <dbReference type="SAM" id="MobiDB-lite"/>
    </source>
</evidence>
<sequence>MEEYEEFVQHLLPQLRRREEKEEENHRPSSASSVIRFYGRSILPPLLSEKQREEMRRLRDEAAAHTVQFRDDPRMAYFQTILHSVQLRKTPTLEELLQESEIITQSSYFRKTTGGLVCPDDFFAGSSDNVSLPAAAKGKVGVCLPPLTSTTYSSFFASNVTPQENYQEGCLTDQVNSQQGSQPNFLHSASCQSLSSGYVTNENVENCTAIPERINAENESNVSDYSEGFYNTVGFFLHNTSNTIAKMPDIISHPPIDGEELERSGRESSFCDNLTELREICCTSFEEDSLLCNPLPTEKSKNGQLDSVMRDDNDPFSSVHDPDKDAHLDKNEDSVAFLEKSSFSDNPTHTQSTRHRLTTELCVQRSPRETELEDNQVDEADSKLSEEPYRLSLQALLKKSQEYRRRQRMLRNQAKNTKIQERTQEQPRAKAEEQSSSDKENDEIPYKDTVTAEGKKTKDKRSTFISSVETLLKKSYENERMIESELSGKNMTHLTGDGDNKEMTSVDEETIIISNRLNSSQEVLIKPKQFSAFIQQQPLETSLVKDPPAFFKGAGKYRTVPAPSFCRSPVHYKRKSGQKVDVEETSKGKLEVGTGLKDHHNSEEVNPGHQNSPIVGPPGVNLTVEGEVTSILTESSQHMDQLESDLSSLKVLITDLESTVKENLKEDSHSQAESSLQSELSFKGMTNEQIKSDYWEDKQRAHGDNSSDAEYRKWSSRQLYNNYRNMHGDLVPEATVSDTDDVPLTVKENGDELCDFSERKLIKTLSAERESWKKVSREALTGSSAQPGDCGKQQPPGKCILSVAQQMRIPDVFRNVPSDPPFRSYISVPSDNSKHLVERRKELALEGHNSTHSPSLNQSYDVDTPSGLWFTERSGSQGHPEQEKHLTPQSGSDGQGGVSKVKRRLLMHTMEETLEGSANTSGGVDSVRPNSSTPRAAGQWCEGLGSQRDKREQLKEIHAAQVRALQEEHRRQQEELLQALAVRYRILQSVSFPCSMSGSRLGDTLTFSTLSQPSSSQHYRPLLAAAVKGFLTRRLLRTERVTQLVRTVRDTQQFLQALRQQSTQLCNKQDLLLEERVTLQLRAALYEVYDIFFNLSARERMQLISWDRELAKERELRRQGSQTGRPRGKSFLSAATQKSLERKRGMMIQRKAAGRHRGVMTRTAQKSGFSAEPLPETKRGHFRANPQRVPKSASSSRPQ</sequence>
<dbReference type="GO" id="GO:0032053">
    <property type="term" value="P:ciliary basal body organization"/>
    <property type="evidence" value="ECO:0007669"/>
    <property type="project" value="TreeGrafter"/>
</dbReference>
<reference evidence="3" key="2">
    <citation type="submission" date="2025-08" db="UniProtKB">
        <authorList>
            <consortium name="Ensembl"/>
        </authorList>
    </citation>
    <scope>IDENTIFICATION</scope>
</reference>
<protein>
    <recommendedName>
        <fullName evidence="5">Centriolar coiled-coil protein 110</fullName>
    </recommendedName>
</protein>
<dbReference type="InterPro" id="IPR033207">
    <property type="entry name" value="CCP110"/>
</dbReference>
<dbReference type="GO" id="GO:0005814">
    <property type="term" value="C:centriole"/>
    <property type="evidence" value="ECO:0007669"/>
    <property type="project" value="InterPro"/>
</dbReference>
<keyword evidence="4" id="KW-1185">Reference proteome</keyword>
<evidence type="ECO:0000313" key="3">
    <source>
        <dbReference type="Ensembl" id="ENSACLP00000029547.2"/>
    </source>
</evidence>
<name>A0A3P8QKG3_ASTCA</name>